<keyword evidence="1" id="KW-0449">Lipoprotein</keyword>
<proteinExistence type="predicted"/>
<dbReference type="NCBIfam" id="NF008028">
    <property type="entry name" value="PRK10759.1"/>
    <property type="match status" value="1"/>
</dbReference>
<dbReference type="PANTHER" id="PTHR35462:SF2">
    <property type="entry name" value="TRANSMEMBRANE PROTEIN"/>
    <property type="match status" value="1"/>
</dbReference>
<dbReference type="STRING" id="1367852.SAMN05216516_1013"/>
<sequence length="89" mass="9338">MADDAWTGKDKAQHFVASALLAAAGSEYAKHQHINGSSSAGIGLLFSLSIGAGKEAYDSRPSGSGWSWKDFSWDLAGAATGYTLWTLSQ</sequence>
<evidence type="ECO:0000313" key="1">
    <source>
        <dbReference type="EMBL" id="SFM85905.1"/>
    </source>
</evidence>
<dbReference type="Pfam" id="PF10043">
    <property type="entry name" value="DUF2279"/>
    <property type="match status" value="1"/>
</dbReference>
<name>A0A1I4UAG3_9GAMM</name>
<evidence type="ECO:0000313" key="2">
    <source>
        <dbReference type="Proteomes" id="UP000242222"/>
    </source>
</evidence>
<keyword evidence="2" id="KW-1185">Reference proteome</keyword>
<gene>
    <name evidence="1" type="ORF">SAMN05216516_1013</name>
</gene>
<dbReference type="Proteomes" id="UP000242222">
    <property type="component" value="Unassembled WGS sequence"/>
</dbReference>
<accession>A0A1I4UAG3</accession>
<protein>
    <submittedName>
        <fullName evidence="1">Putative lipoprotein</fullName>
    </submittedName>
</protein>
<dbReference type="InterPro" id="IPR018736">
    <property type="entry name" value="DUF2279_periplasmic_lipo"/>
</dbReference>
<dbReference type="PANTHER" id="PTHR35462">
    <property type="match status" value="1"/>
</dbReference>
<dbReference type="AlphaFoldDB" id="A0A1I4UAG3"/>
<reference evidence="2" key="1">
    <citation type="submission" date="2016-10" db="EMBL/GenBank/DDBJ databases">
        <authorList>
            <person name="Varghese N."/>
            <person name="Submissions S."/>
        </authorList>
    </citation>
    <scope>NUCLEOTIDE SEQUENCE [LARGE SCALE GENOMIC DNA]</scope>
    <source>
        <strain evidence="2">N6PO6</strain>
    </source>
</reference>
<organism evidence="1 2">
    <name type="scientific">Izhakiella capsodis</name>
    <dbReference type="NCBI Taxonomy" id="1367852"/>
    <lineage>
        <taxon>Bacteria</taxon>
        <taxon>Pseudomonadati</taxon>
        <taxon>Pseudomonadota</taxon>
        <taxon>Gammaproteobacteria</taxon>
        <taxon>Enterobacterales</taxon>
        <taxon>Erwiniaceae</taxon>
        <taxon>Izhakiella</taxon>
    </lineage>
</organism>
<dbReference type="EMBL" id="FOVC01000001">
    <property type="protein sequence ID" value="SFM85905.1"/>
    <property type="molecule type" value="Genomic_DNA"/>
</dbReference>